<sequence length="166" mass="17243">MTLTTNEQDLQALLARIADPDKSVRAEAMRGLAALGTPAVPACTALLQNPDWRVRYRAAEALGLIRDAGAYAPLVAALGDGKDHVRYMASKGLGLLGDRGAVAHLAAMQRDSNEFVRRSAAGSLGKLGGEEAVSALAAALPGETVESVRQAILAALREAGAEGYYS</sequence>
<gene>
    <name evidence="1" type="ORF">F8E02_12895</name>
</gene>
<dbReference type="Gene3D" id="1.25.10.10">
    <property type="entry name" value="Leucine-rich Repeat Variant"/>
    <property type="match status" value="1"/>
</dbReference>
<name>A0ABU3X5H8_9EURY</name>
<dbReference type="Proteomes" id="UP001281203">
    <property type="component" value="Unassembled WGS sequence"/>
</dbReference>
<dbReference type="EMBL" id="WBKO01000003">
    <property type="protein sequence ID" value="MDV2482867.1"/>
    <property type="molecule type" value="Genomic_DNA"/>
</dbReference>
<dbReference type="RefSeq" id="WP_317066005.1">
    <property type="nucleotide sequence ID" value="NZ_WBKO01000003.1"/>
</dbReference>
<dbReference type="Pfam" id="PF03130">
    <property type="entry name" value="HEAT_PBS"/>
    <property type="match status" value="1"/>
</dbReference>
<keyword evidence="2" id="KW-1185">Reference proteome</keyword>
<accession>A0ABU3X5H8</accession>
<evidence type="ECO:0000313" key="1">
    <source>
        <dbReference type="EMBL" id="MDV2482867.1"/>
    </source>
</evidence>
<proteinExistence type="predicted"/>
<reference evidence="1 2" key="1">
    <citation type="submission" date="2019-10" db="EMBL/GenBank/DDBJ databases">
        <title>Isolation and characterization of Methanoculleus sp. Wushi-C6 from a hot spring well.</title>
        <authorList>
            <person name="Chen S.-C."/>
            <person name="Lan Z.-H."/>
            <person name="You Y.-T."/>
            <person name="Lai M.-C."/>
        </authorList>
    </citation>
    <scope>NUCLEOTIDE SEQUENCE [LARGE SCALE GENOMIC DNA]</scope>
    <source>
        <strain evidence="1 2">Wushi-C6</strain>
    </source>
</reference>
<dbReference type="Pfam" id="PF13646">
    <property type="entry name" value="HEAT_2"/>
    <property type="match status" value="1"/>
</dbReference>
<dbReference type="InterPro" id="IPR004155">
    <property type="entry name" value="PBS_lyase_HEAT"/>
</dbReference>
<dbReference type="SMART" id="SM00567">
    <property type="entry name" value="EZ_HEAT"/>
    <property type="match status" value="4"/>
</dbReference>
<comment type="caution">
    <text evidence="1">The sequence shown here is derived from an EMBL/GenBank/DDBJ whole genome shotgun (WGS) entry which is preliminary data.</text>
</comment>
<dbReference type="InterPro" id="IPR016024">
    <property type="entry name" value="ARM-type_fold"/>
</dbReference>
<evidence type="ECO:0000313" key="2">
    <source>
        <dbReference type="Proteomes" id="UP001281203"/>
    </source>
</evidence>
<dbReference type="PANTHER" id="PTHR12697">
    <property type="entry name" value="PBS LYASE HEAT-LIKE PROTEIN"/>
    <property type="match status" value="1"/>
</dbReference>
<dbReference type="InterPro" id="IPR011989">
    <property type="entry name" value="ARM-like"/>
</dbReference>
<protein>
    <submittedName>
        <fullName evidence="1">HEAT repeat domain-containing protein</fullName>
    </submittedName>
</protein>
<dbReference type="SUPFAM" id="SSF48371">
    <property type="entry name" value="ARM repeat"/>
    <property type="match status" value="1"/>
</dbReference>
<organism evidence="1 2">
    <name type="scientific">Methanoculleus caldifontis</name>
    <dbReference type="NCBI Taxonomy" id="2651577"/>
    <lineage>
        <taxon>Archaea</taxon>
        <taxon>Methanobacteriati</taxon>
        <taxon>Methanobacteriota</taxon>
        <taxon>Stenosarchaea group</taxon>
        <taxon>Methanomicrobia</taxon>
        <taxon>Methanomicrobiales</taxon>
        <taxon>Methanomicrobiaceae</taxon>
        <taxon>Methanoculleus</taxon>
    </lineage>
</organism>
<dbReference type="PANTHER" id="PTHR12697:SF5">
    <property type="entry name" value="DEOXYHYPUSINE HYDROXYLASE"/>
    <property type="match status" value="1"/>
</dbReference>